<reference evidence="2 3" key="1">
    <citation type="journal article" date="2023" name="Plants (Basel)">
        <title>Bridging the Gap: Combining Genomics and Transcriptomics Approaches to Understand Stylosanthes scabra, an Orphan Legume from the Brazilian Caatinga.</title>
        <authorList>
            <person name="Ferreira-Neto J.R.C."/>
            <person name="da Silva M.D."/>
            <person name="Binneck E."/>
            <person name="de Melo N.F."/>
            <person name="da Silva R.H."/>
            <person name="de Melo A.L.T.M."/>
            <person name="Pandolfi V."/>
            <person name="Bustamante F.O."/>
            <person name="Brasileiro-Vidal A.C."/>
            <person name="Benko-Iseppon A.M."/>
        </authorList>
    </citation>
    <scope>NUCLEOTIDE SEQUENCE [LARGE SCALE GENOMIC DNA]</scope>
    <source>
        <tissue evidence="2">Leaves</tissue>
    </source>
</reference>
<comment type="caution">
    <text evidence="2">The sequence shown here is derived from an EMBL/GenBank/DDBJ whole genome shotgun (WGS) entry which is preliminary data.</text>
</comment>
<name>A0ABU6WHR8_9FABA</name>
<gene>
    <name evidence="2" type="ORF">PIB30_057001</name>
</gene>
<dbReference type="EMBL" id="JASCZI010181704">
    <property type="protein sequence ID" value="MED6185431.1"/>
    <property type="molecule type" value="Genomic_DNA"/>
</dbReference>
<dbReference type="Proteomes" id="UP001341840">
    <property type="component" value="Unassembled WGS sequence"/>
</dbReference>
<proteinExistence type="predicted"/>
<keyword evidence="3" id="KW-1185">Reference proteome</keyword>
<protein>
    <submittedName>
        <fullName evidence="2">Uncharacterized protein</fullName>
    </submittedName>
</protein>
<organism evidence="2 3">
    <name type="scientific">Stylosanthes scabra</name>
    <dbReference type="NCBI Taxonomy" id="79078"/>
    <lineage>
        <taxon>Eukaryota</taxon>
        <taxon>Viridiplantae</taxon>
        <taxon>Streptophyta</taxon>
        <taxon>Embryophyta</taxon>
        <taxon>Tracheophyta</taxon>
        <taxon>Spermatophyta</taxon>
        <taxon>Magnoliopsida</taxon>
        <taxon>eudicotyledons</taxon>
        <taxon>Gunneridae</taxon>
        <taxon>Pentapetalae</taxon>
        <taxon>rosids</taxon>
        <taxon>fabids</taxon>
        <taxon>Fabales</taxon>
        <taxon>Fabaceae</taxon>
        <taxon>Papilionoideae</taxon>
        <taxon>50 kb inversion clade</taxon>
        <taxon>dalbergioids sensu lato</taxon>
        <taxon>Dalbergieae</taxon>
        <taxon>Pterocarpus clade</taxon>
        <taxon>Stylosanthes</taxon>
    </lineage>
</organism>
<feature type="compositionally biased region" description="Polar residues" evidence="1">
    <location>
        <begin position="55"/>
        <end position="70"/>
    </location>
</feature>
<evidence type="ECO:0000313" key="2">
    <source>
        <dbReference type="EMBL" id="MED6185431.1"/>
    </source>
</evidence>
<sequence>MVKRPSGNNLLPYSMFIARLDDQHQVPEFPGDEIVKIRKVDMYCPYRDWKGEQPKPQSSATNIPSASTRYSPEPSLKEVMRYLWHQERLQLNTQSMLQEAFSDKKFICLLQVLSTDDDSDAES</sequence>
<feature type="region of interest" description="Disordered" evidence="1">
    <location>
        <begin position="48"/>
        <end position="72"/>
    </location>
</feature>
<evidence type="ECO:0000256" key="1">
    <source>
        <dbReference type="SAM" id="MobiDB-lite"/>
    </source>
</evidence>
<accession>A0ABU6WHR8</accession>
<evidence type="ECO:0000313" key="3">
    <source>
        <dbReference type="Proteomes" id="UP001341840"/>
    </source>
</evidence>